<dbReference type="AlphaFoldDB" id="A0A5B8R6W0"/>
<sequence>MRGCGITRATALAALLATGTGIAAPGTGTRHCLLVDPAAAAAVPPQVLFSQMGRPDAGDTLRIVVGADRVTDVTLSPRPGLRTAELLAGARGLASAGSAADGGTAWRPSPARCLGDGMPTRVVVAGRLTATPAPEKVAAGTLADVTLLSLPVGDDAGDETGLDAWRKAWPAATPVRLMPLAGPELPATEESSDDG</sequence>
<proteinExistence type="predicted"/>
<protein>
    <submittedName>
        <fullName evidence="1">Uncharacterized protein</fullName>
    </submittedName>
</protein>
<gene>
    <name evidence="1" type="ORF">KBTEX_01077</name>
</gene>
<accession>A0A5B8R6W0</accession>
<evidence type="ECO:0000313" key="1">
    <source>
        <dbReference type="EMBL" id="QEA04769.1"/>
    </source>
</evidence>
<organism evidence="1">
    <name type="scientific">uncultured organism</name>
    <dbReference type="NCBI Taxonomy" id="155900"/>
    <lineage>
        <taxon>unclassified sequences</taxon>
        <taxon>environmental samples</taxon>
    </lineage>
</organism>
<name>A0A5B8R6W0_9ZZZZ</name>
<reference evidence="1" key="1">
    <citation type="submission" date="2019-06" db="EMBL/GenBank/DDBJ databases">
        <authorList>
            <person name="Murdoch R.W."/>
            <person name="Fathepure B."/>
        </authorList>
    </citation>
    <scope>NUCLEOTIDE SEQUENCE</scope>
</reference>
<dbReference type="EMBL" id="MN079088">
    <property type="protein sequence ID" value="QEA04769.1"/>
    <property type="molecule type" value="Genomic_DNA"/>
</dbReference>